<reference evidence="1 2" key="1">
    <citation type="submission" date="2023-03" db="EMBL/GenBank/DDBJ databases">
        <title>Draft genome sequence of Streptomyces sp. RB6PN23 isolated from peat swamp forest in Thailand.</title>
        <authorList>
            <person name="Klaysubun C."/>
            <person name="Duangmal K."/>
        </authorList>
    </citation>
    <scope>NUCLEOTIDE SEQUENCE [LARGE SCALE GENOMIC DNA]</scope>
    <source>
        <strain evidence="1 2">RB6PN23</strain>
    </source>
</reference>
<dbReference type="RefSeq" id="WP_276093399.1">
    <property type="nucleotide sequence ID" value="NZ_JARJBC010000005.1"/>
</dbReference>
<accession>A0ABT5ZJL2</accession>
<protein>
    <submittedName>
        <fullName evidence="1">Uncharacterized protein</fullName>
    </submittedName>
</protein>
<dbReference type="Proteomes" id="UP001216579">
    <property type="component" value="Unassembled WGS sequence"/>
</dbReference>
<evidence type="ECO:0000313" key="1">
    <source>
        <dbReference type="EMBL" id="MDF3289780.1"/>
    </source>
</evidence>
<dbReference type="EMBL" id="JARJBC010000005">
    <property type="protein sequence ID" value="MDF3289780.1"/>
    <property type="molecule type" value="Genomic_DNA"/>
</dbReference>
<evidence type="ECO:0000313" key="2">
    <source>
        <dbReference type="Proteomes" id="UP001216579"/>
    </source>
</evidence>
<comment type="caution">
    <text evidence="1">The sequence shown here is derived from an EMBL/GenBank/DDBJ whole genome shotgun (WGS) entry which is preliminary data.</text>
</comment>
<organism evidence="1 2">
    <name type="scientific">Streptomyces silvisoli</name>
    <dbReference type="NCBI Taxonomy" id="3034235"/>
    <lineage>
        <taxon>Bacteria</taxon>
        <taxon>Bacillati</taxon>
        <taxon>Actinomycetota</taxon>
        <taxon>Actinomycetes</taxon>
        <taxon>Kitasatosporales</taxon>
        <taxon>Streptomycetaceae</taxon>
        <taxon>Streptomyces</taxon>
    </lineage>
</organism>
<gene>
    <name evidence="1" type="ORF">P3G67_11130</name>
</gene>
<name>A0ABT5ZJL2_9ACTN</name>
<keyword evidence="2" id="KW-1185">Reference proteome</keyword>
<sequence length="52" mass="5732">MVLPQGETVRAAELLVSHTHMTLNRPGVFVRGEYQLAETALRLWTSATGPQP</sequence>
<proteinExistence type="predicted"/>